<dbReference type="PANTHER" id="PTHR46865">
    <property type="entry name" value="OXIDOREDUCTASE-RELATED"/>
    <property type="match status" value="1"/>
</dbReference>
<reference evidence="3" key="1">
    <citation type="journal article" date="2019" name="Int. J. Syst. Evol. Microbiol.">
        <title>The Global Catalogue of Microorganisms (GCM) 10K type strain sequencing project: providing services to taxonomists for standard genome sequencing and annotation.</title>
        <authorList>
            <consortium name="The Broad Institute Genomics Platform"/>
            <consortium name="The Broad Institute Genome Sequencing Center for Infectious Disease"/>
            <person name="Wu L."/>
            <person name="Ma J."/>
        </authorList>
    </citation>
    <scope>NUCLEOTIDE SEQUENCE [LARGE SCALE GENOMIC DNA]</scope>
    <source>
        <strain evidence="3">CECT 7649</strain>
    </source>
</reference>
<organism evidence="2 3">
    <name type="scientific">Sphaerisporangium rhizosphaerae</name>
    <dbReference type="NCBI Taxonomy" id="2269375"/>
    <lineage>
        <taxon>Bacteria</taxon>
        <taxon>Bacillati</taxon>
        <taxon>Actinomycetota</taxon>
        <taxon>Actinomycetes</taxon>
        <taxon>Streptosporangiales</taxon>
        <taxon>Streptosporangiaceae</taxon>
        <taxon>Sphaerisporangium</taxon>
    </lineage>
</organism>
<comment type="caution">
    <text evidence="2">The sequence shown here is derived from an EMBL/GenBank/DDBJ whole genome shotgun (WGS) entry which is preliminary data.</text>
</comment>
<keyword evidence="2" id="KW-0503">Monooxygenase</keyword>
<dbReference type="PANTHER" id="PTHR46865:SF2">
    <property type="entry name" value="MONOOXYGENASE"/>
    <property type="match status" value="1"/>
</dbReference>
<dbReference type="GO" id="GO:0004497">
    <property type="term" value="F:monooxygenase activity"/>
    <property type="evidence" value="ECO:0007669"/>
    <property type="project" value="UniProtKB-KW"/>
</dbReference>
<name>A0ABW2NX90_9ACTN</name>
<evidence type="ECO:0000313" key="3">
    <source>
        <dbReference type="Proteomes" id="UP001596496"/>
    </source>
</evidence>
<accession>A0ABW2NX90</accession>
<gene>
    <name evidence="2" type="ORF">ACFQSB_07495</name>
</gene>
<dbReference type="RefSeq" id="WP_380825150.1">
    <property type="nucleotide sequence ID" value="NZ_JBHTCG010000004.1"/>
</dbReference>
<dbReference type="Pfam" id="PF01494">
    <property type="entry name" value="FAD_binding_3"/>
    <property type="match status" value="1"/>
</dbReference>
<dbReference type="SUPFAM" id="SSF51905">
    <property type="entry name" value="FAD/NAD(P)-binding domain"/>
    <property type="match status" value="1"/>
</dbReference>
<protein>
    <submittedName>
        <fullName evidence="2">FAD-dependent monooxygenase</fullName>
    </submittedName>
</protein>
<dbReference type="Gene3D" id="3.50.50.60">
    <property type="entry name" value="FAD/NAD(P)-binding domain"/>
    <property type="match status" value="1"/>
</dbReference>
<evidence type="ECO:0000259" key="1">
    <source>
        <dbReference type="Pfam" id="PF01494"/>
    </source>
</evidence>
<sequence>MNRSVLINGASIAGPALAFWLRRHGFEPVVVERAPAFREGGHAIDLRGVAHEVVRRMDLSAEVRRASIGTRGMSFVDASGRPRASMPVELLGGEGAVGEIEILRGDLSRVLYDATRGDTEYIFGDHVTALADDGDGVEVRFAGGGRRRFGLVVGADGIHSAIRALVFGQEAGFARHLGSYTSYFTIPYPVAHDRWDRYHTPLGGRAVAIRPTARPDEAKALFGFTSPPLSYDRYDADRQKKIIADRFADVGWEVPRLLEAMWEAQDFYFDTIGQIHMDRWSSGRTVLLGDAAYCPSALSGLGTSLALVGAYVLAGELAAAGGDHRAGFAGYEREMRGYVTASQARANGGETGFLFPKTKAHVLMRDMMLRSLPYLPWRGLIVKRLQQADAITLKDYPS</sequence>
<dbReference type="InterPro" id="IPR036188">
    <property type="entry name" value="FAD/NAD-bd_sf"/>
</dbReference>
<dbReference type="InterPro" id="IPR002938">
    <property type="entry name" value="FAD-bd"/>
</dbReference>
<evidence type="ECO:0000313" key="2">
    <source>
        <dbReference type="EMBL" id="MFC7382046.1"/>
    </source>
</evidence>
<keyword evidence="3" id="KW-1185">Reference proteome</keyword>
<dbReference type="InterPro" id="IPR051704">
    <property type="entry name" value="FAD_aromatic-hydroxylase"/>
</dbReference>
<proteinExistence type="predicted"/>
<feature type="domain" description="FAD-binding" evidence="1">
    <location>
        <begin position="4"/>
        <end position="321"/>
    </location>
</feature>
<keyword evidence="2" id="KW-0560">Oxidoreductase</keyword>
<dbReference type="Gene3D" id="3.30.9.10">
    <property type="entry name" value="D-Amino Acid Oxidase, subunit A, domain 2"/>
    <property type="match status" value="1"/>
</dbReference>
<dbReference type="Proteomes" id="UP001596496">
    <property type="component" value="Unassembled WGS sequence"/>
</dbReference>
<dbReference type="PRINTS" id="PR00420">
    <property type="entry name" value="RNGMNOXGNASE"/>
</dbReference>
<dbReference type="EMBL" id="JBHTCG010000004">
    <property type="protein sequence ID" value="MFC7382046.1"/>
    <property type="molecule type" value="Genomic_DNA"/>
</dbReference>